<accession>A0A818SX27</accession>
<gene>
    <name evidence="1" type="ORF">JBS370_LOCUS7787</name>
</gene>
<comment type="caution">
    <text evidence="1">The sequence shown here is derived from an EMBL/GenBank/DDBJ whole genome shotgun (WGS) entry which is preliminary data.</text>
</comment>
<reference evidence="1" key="1">
    <citation type="submission" date="2021-02" db="EMBL/GenBank/DDBJ databases">
        <authorList>
            <person name="Nowell W R."/>
        </authorList>
    </citation>
    <scope>NUCLEOTIDE SEQUENCE</scope>
</reference>
<name>A0A818SX27_9BILA</name>
<evidence type="ECO:0000313" key="2">
    <source>
        <dbReference type="Proteomes" id="UP000663836"/>
    </source>
</evidence>
<sequence length="151" mass="17989">LNRIINGKFSIDFIKFDFNLAIIKLKNEINRQRKYSKINQQQDSILIETPIEISIDNEYPSQIDQWTNNHVKLFLISKNLNPFLEIFSEMNGNLLHELYRMCLTNRESMYHTLKTEISTFNSNNESLTLVIYLRFLNEIQKYIPSLVINQK</sequence>
<feature type="non-terminal residue" evidence="1">
    <location>
        <position position="151"/>
    </location>
</feature>
<proteinExistence type="predicted"/>
<protein>
    <submittedName>
        <fullName evidence="1">Uncharacterized protein</fullName>
    </submittedName>
</protein>
<organism evidence="1 2">
    <name type="scientific">Rotaria sordida</name>
    <dbReference type="NCBI Taxonomy" id="392033"/>
    <lineage>
        <taxon>Eukaryota</taxon>
        <taxon>Metazoa</taxon>
        <taxon>Spiralia</taxon>
        <taxon>Gnathifera</taxon>
        <taxon>Rotifera</taxon>
        <taxon>Eurotatoria</taxon>
        <taxon>Bdelloidea</taxon>
        <taxon>Philodinida</taxon>
        <taxon>Philodinidae</taxon>
        <taxon>Rotaria</taxon>
    </lineage>
</organism>
<evidence type="ECO:0000313" key="1">
    <source>
        <dbReference type="EMBL" id="CAF3674723.1"/>
    </source>
</evidence>
<dbReference type="AlphaFoldDB" id="A0A818SX27"/>
<dbReference type="EMBL" id="CAJOBD010000473">
    <property type="protein sequence ID" value="CAF3674723.1"/>
    <property type="molecule type" value="Genomic_DNA"/>
</dbReference>
<dbReference type="Proteomes" id="UP000663836">
    <property type="component" value="Unassembled WGS sequence"/>
</dbReference>